<evidence type="ECO:0000259" key="1">
    <source>
        <dbReference type="Pfam" id="PF00326"/>
    </source>
</evidence>
<dbReference type="InterPro" id="IPR001375">
    <property type="entry name" value="Peptidase_S9_cat"/>
</dbReference>
<proteinExistence type="predicted"/>
<dbReference type="InterPro" id="IPR029058">
    <property type="entry name" value="AB_hydrolase_fold"/>
</dbReference>
<evidence type="ECO:0000313" key="2">
    <source>
        <dbReference type="EMBL" id="QHI70052.1"/>
    </source>
</evidence>
<dbReference type="KEGG" id="taer:GT409_11525"/>
<dbReference type="PANTHER" id="PTHR12277:SF81">
    <property type="entry name" value="PROTEIN ABHD13"/>
    <property type="match status" value="1"/>
</dbReference>
<keyword evidence="3" id="KW-1185">Reference proteome</keyword>
<dbReference type="SUPFAM" id="SSF53474">
    <property type="entry name" value="alpha/beta-Hydrolases"/>
    <property type="match status" value="1"/>
</dbReference>
<dbReference type="Pfam" id="PF00326">
    <property type="entry name" value="Peptidase_S9"/>
    <property type="match status" value="1"/>
</dbReference>
<dbReference type="PANTHER" id="PTHR12277">
    <property type="entry name" value="ALPHA/BETA HYDROLASE DOMAIN-CONTAINING PROTEIN"/>
    <property type="match status" value="1"/>
</dbReference>
<accession>A0A6P1M7N4</accession>
<gene>
    <name evidence="2" type="ORF">GT409_11525</name>
</gene>
<name>A0A6P1M7N4_9BACT</name>
<dbReference type="GO" id="GO:0008236">
    <property type="term" value="F:serine-type peptidase activity"/>
    <property type="evidence" value="ECO:0007669"/>
    <property type="project" value="InterPro"/>
</dbReference>
<dbReference type="EMBL" id="CP047593">
    <property type="protein sequence ID" value="QHI70052.1"/>
    <property type="molecule type" value="Genomic_DNA"/>
</dbReference>
<keyword evidence="2" id="KW-0378">Hydrolase</keyword>
<dbReference type="GO" id="GO:0006508">
    <property type="term" value="P:proteolysis"/>
    <property type="evidence" value="ECO:0007669"/>
    <property type="project" value="InterPro"/>
</dbReference>
<protein>
    <submittedName>
        <fullName evidence="2">Alpha/beta fold hydrolase</fullName>
    </submittedName>
</protein>
<sequence>MKKMLLIIIFILTATALAGLDHVFYYPDHREYTTPTADGYKFEEVQFPSKDGTKLFGWFIPARDNALGTVIHFHGNAQNMSAHYSFVSWLPANGFNLFVFDYRGYGKSEGRISRRGVYEDSVAAIEYIKTRTDIDQNKIILFGQSIGGVNALSVAGNNRFDGVVGVAADSAFSSYKGVAMDHTTLLKPLAALLISNKFSPKKSVQNISPVPLLLIHGTADKVVPYRHAEVLLKKAGEPKELWTVPNGKHTEALGAYFTEFAPKLLTQFKTWAGAK</sequence>
<reference evidence="2 3" key="1">
    <citation type="submission" date="2020-01" db="EMBL/GenBank/DDBJ databases">
        <title>Ponticoccus aerotolerans gen. nov., sp. nov., an anaerobic bacterium and proposal of Ponticoccusceae fam. nov., Ponticoccusles ord. nov. and Ponticoccuse classis nov. in the phylum Kiritimatiellaeota.</title>
        <authorList>
            <person name="Zhou L.Y."/>
            <person name="Du Z.J."/>
        </authorList>
    </citation>
    <scope>NUCLEOTIDE SEQUENCE [LARGE SCALE GENOMIC DNA]</scope>
    <source>
        <strain evidence="2 3">S-5007</strain>
    </source>
</reference>
<dbReference type="RefSeq" id="WP_160629231.1">
    <property type="nucleotide sequence ID" value="NZ_CP047593.1"/>
</dbReference>
<dbReference type="AlphaFoldDB" id="A0A6P1M7N4"/>
<dbReference type="Proteomes" id="UP000464954">
    <property type="component" value="Chromosome"/>
</dbReference>
<organism evidence="2 3">
    <name type="scientific">Tichowtungia aerotolerans</name>
    <dbReference type="NCBI Taxonomy" id="2697043"/>
    <lineage>
        <taxon>Bacteria</taxon>
        <taxon>Pseudomonadati</taxon>
        <taxon>Kiritimatiellota</taxon>
        <taxon>Tichowtungiia</taxon>
        <taxon>Tichowtungiales</taxon>
        <taxon>Tichowtungiaceae</taxon>
        <taxon>Tichowtungia</taxon>
    </lineage>
</organism>
<dbReference type="Gene3D" id="3.40.50.1820">
    <property type="entry name" value="alpha/beta hydrolase"/>
    <property type="match status" value="1"/>
</dbReference>
<feature type="domain" description="Peptidase S9 prolyl oligopeptidase catalytic" evidence="1">
    <location>
        <begin position="88"/>
        <end position="256"/>
    </location>
</feature>
<evidence type="ECO:0000313" key="3">
    <source>
        <dbReference type="Proteomes" id="UP000464954"/>
    </source>
</evidence>